<name>A0A2X3JAG3_9ENTR</name>
<reference evidence="1 2" key="1">
    <citation type="submission" date="2018-06" db="EMBL/GenBank/DDBJ databases">
        <authorList>
            <consortium name="Pathogen Informatics"/>
            <person name="Doyle S."/>
        </authorList>
    </citation>
    <scope>NUCLEOTIDE SEQUENCE [LARGE SCALE GENOMIC DNA]</scope>
    <source>
        <strain evidence="1 2">NCTC12120</strain>
    </source>
</reference>
<evidence type="ECO:0000313" key="1">
    <source>
        <dbReference type="EMBL" id="SQC92034.1"/>
    </source>
</evidence>
<evidence type="ECO:0000313" key="2">
    <source>
        <dbReference type="Proteomes" id="UP000251197"/>
    </source>
</evidence>
<dbReference type="Proteomes" id="UP000251197">
    <property type="component" value="Unassembled WGS sequence"/>
</dbReference>
<gene>
    <name evidence="1" type="ORF">NCTC12120_05219</name>
</gene>
<organism evidence="1 2">
    <name type="scientific">Cedecea neteri</name>
    <dbReference type="NCBI Taxonomy" id="158822"/>
    <lineage>
        <taxon>Bacteria</taxon>
        <taxon>Pseudomonadati</taxon>
        <taxon>Pseudomonadota</taxon>
        <taxon>Gammaproteobacteria</taxon>
        <taxon>Enterobacterales</taxon>
        <taxon>Enterobacteriaceae</taxon>
        <taxon>Cedecea</taxon>
    </lineage>
</organism>
<dbReference type="EMBL" id="UAVU01000009">
    <property type="protein sequence ID" value="SQC92034.1"/>
    <property type="molecule type" value="Genomic_DNA"/>
</dbReference>
<sequence length="78" mass="8643">MVIVLFDKHPCVKKECFSLLWLLMVSSGDSDVYHGPFLFNRDFYINTIIKSCSSLVENIGISESVAALMHVALMAGSC</sequence>
<accession>A0A2X3JAG3</accession>
<protein>
    <submittedName>
        <fullName evidence="1">Uncharacterized protein</fullName>
    </submittedName>
</protein>
<proteinExistence type="predicted"/>
<dbReference type="AlphaFoldDB" id="A0A2X3JAG3"/>